<sequence length="282" mass="30797">MANVNIDPIVVRLFKQQVKLDYQSSGSQLAQTGLLRTDVEGETIQYPKLGSLISNEVGFSKAVDPQDPGSSAVIGTMAKFNASVTVDPVQEKFLNVQIRRDYSRLLTMADNRRMDQVFIDTLKASTPSITIPEGGTNLTYDKLLQVVQAFDELEVPEEDRTIVVTPKTQRALMNDPKFINNEFINKGPVATGKINRFQVLGMTMISIGIRKEGGLPKAGNIVDCFAYAKNAMGFGIGIPANVHMSIEPTLSMAILLQSNMSLNATAIDEVGIIKIEADDTKT</sequence>
<name>A0A0F9MKL9_9ZZZZ</name>
<proteinExistence type="predicted"/>
<dbReference type="EMBL" id="LAZR01005448">
    <property type="protein sequence ID" value="KKM99861.1"/>
    <property type="molecule type" value="Genomic_DNA"/>
</dbReference>
<dbReference type="Pfam" id="PF19821">
    <property type="entry name" value="Phage_capsid_2"/>
    <property type="match status" value="1"/>
</dbReference>
<comment type="caution">
    <text evidence="1">The sequence shown here is derived from an EMBL/GenBank/DDBJ whole genome shotgun (WGS) entry which is preliminary data.</text>
</comment>
<dbReference type="AlphaFoldDB" id="A0A0F9MKL9"/>
<protein>
    <recommendedName>
        <fullName evidence="2">Capsid protein</fullName>
    </recommendedName>
</protein>
<evidence type="ECO:0000313" key="1">
    <source>
        <dbReference type="EMBL" id="KKM99861.1"/>
    </source>
</evidence>
<reference evidence="1" key="1">
    <citation type="journal article" date="2015" name="Nature">
        <title>Complex archaea that bridge the gap between prokaryotes and eukaryotes.</title>
        <authorList>
            <person name="Spang A."/>
            <person name="Saw J.H."/>
            <person name="Jorgensen S.L."/>
            <person name="Zaremba-Niedzwiedzka K."/>
            <person name="Martijn J."/>
            <person name="Lind A.E."/>
            <person name="van Eijk R."/>
            <person name="Schleper C."/>
            <person name="Guy L."/>
            <person name="Ettema T.J."/>
        </authorList>
    </citation>
    <scope>NUCLEOTIDE SEQUENCE</scope>
</reference>
<dbReference type="InterPro" id="IPR045565">
    <property type="entry name" value="Phage_capsid_2"/>
</dbReference>
<gene>
    <name evidence="1" type="ORF">LCGC14_1143630</name>
</gene>
<organism evidence="1">
    <name type="scientific">marine sediment metagenome</name>
    <dbReference type="NCBI Taxonomy" id="412755"/>
    <lineage>
        <taxon>unclassified sequences</taxon>
        <taxon>metagenomes</taxon>
        <taxon>ecological metagenomes</taxon>
    </lineage>
</organism>
<accession>A0A0F9MKL9</accession>
<evidence type="ECO:0008006" key="2">
    <source>
        <dbReference type="Google" id="ProtNLM"/>
    </source>
</evidence>